<sequence>MEGGNTREYANLVQKTDEYGNPIQTTLGENMDAGRQELSTNVGHASGGAGCYYDFGDATGVGFGGAAVVISFSRASYIYGSKSLFDGGPGKNKSEALESRC</sequence>
<accession>A0A2U1ML45</accession>
<protein>
    <submittedName>
        <fullName evidence="2">Uncharacterized protein</fullName>
    </submittedName>
</protein>
<dbReference type="AlphaFoldDB" id="A0A2U1ML45"/>
<evidence type="ECO:0000313" key="2">
    <source>
        <dbReference type="EMBL" id="PWA61968.1"/>
    </source>
</evidence>
<feature type="region of interest" description="Disordered" evidence="1">
    <location>
        <begin position="1"/>
        <end position="35"/>
    </location>
</feature>
<keyword evidence="3" id="KW-1185">Reference proteome</keyword>
<dbReference type="EMBL" id="PKPP01004978">
    <property type="protein sequence ID" value="PWA61968.1"/>
    <property type="molecule type" value="Genomic_DNA"/>
</dbReference>
<name>A0A2U1ML45_ARTAN</name>
<gene>
    <name evidence="2" type="ORF">CTI12_AA366260</name>
</gene>
<reference evidence="2 3" key="1">
    <citation type="journal article" date="2018" name="Mol. Plant">
        <title>The genome of Artemisia annua provides insight into the evolution of Asteraceae family and artemisinin biosynthesis.</title>
        <authorList>
            <person name="Shen Q."/>
            <person name="Zhang L."/>
            <person name="Liao Z."/>
            <person name="Wang S."/>
            <person name="Yan T."/>
            <person name="Shi P."/>
            <person name="Liu M."/>
            <person name="Fu X."/>
            <person name="Pan Q."/>
            <person name="Wang Y."/>
            <person name="Lv Z."/>
            <person name="Lu X."/>
            <person name="Zhang F."/>
            <person name="Jiang W."/>
            <person name="Ma Y."/>
            <person name="Chen M."/>
            <person name="Hao X."/>
            <person name="Li L."/>
            <person name="Tang Y."/>
            <person name="Lv G."/>
            <person name="Zhou Y."/>
            <person name="Sun X."/>
            <person name="Brodelius P.E."/>
            <person name="Rose J.K.C."/>
            <person name="Tang K."/>
        </authorList>
    </citation>
    <scope>NUCLEOTIDE SEQUENCE [LARGE SCALE GENOMIC DNA]</scope>
    <source>
        <strain evidence="3">cv. Huhao1</strain>
        <tissue evidence="2">Leaf</tissue>
    </source>
</reference>
<evidence type="ECO:0000256" key="1">
    <source>
        <dbReference type="SAM" id="MobiDB-lite"/>
    </source>
</evidence>
<evidence type="ECO:0000313" key="3">
    <source>
        <dbReference type="Proteomes" id="UP000245207"/>
    </source>
</evidence>
<comment type="caution">
    <text evidence="2">The sequence shown here is derived from an EMBL/GenBank/DDBJ whole genome shotgun (WGS) entry which is preliminary data.</text>
</comment>
<proteinExistence type="predicted"/>
<dbReference type="Proteomes" id="UP000245207">
    <property type="component" value="Unassembled WGS sequence"/>
</dbReference>
<organism evidence="2 3">
    <name type="scientific">Artemisia annua</name>
    <name type="common">Sweet wormwood</name>
    <dbReference type="NCBI Taxonomy" id="35608"/>
    <lineage>
        <taxon>Eukaryota</taxon>
        <taxon>Viridiplantae</taxon>
        <taxon>Streptophyta</taxon>
        <taxon>Embryophyta</taxon>
        <taxon>Tracheophyta</taxon>
        <taxon>Spermatophyta</taxon>
        <taxon>Magnoliopsida</taxon>
        <taxon>eudicotyledons</taxon>
        <taxon>Gunneridae</taxon>
        <taxon>Pentapetalae</taxon>
        <taxon>asterids</taxon>
        <taxon>campanulids</taxon>
        <taxon>Asterales</taxon>
        <taxon>Asteraceae</taxon>
        <taxon>Asteroideae</taxon>
        <taxon>Anthemideae</taxon>
        <taxon>Artemisiinae</taxon>
        <taxon>Artemisia</taxon>
    </lineage>
</organism>